<evidence type="ECO:0000313" key="5">
    <source>
        <dbReference type="Proteomes" id="UP000238205"/>
    </source>
</evidence>
<dbReference type="NCBIfam" id="TIGR00125">
    <property type="entry name" value="cyt_tran_rel"/>
    <property type="match status" value="1"/>
</dbReference>
<reference evidence="4 5" key="1">
    <citation type="submission" date="2018-03" db="EMBL/GenBank/DDBJ databases">
        <title>Genomic Encyclopedia of Archaeal and Bacterial Type Strains, Phase II (KMG-II): from individual species to whole genera.</title>
        <authorList>
            <person name="Goeker M."/>
        </authorList>
    </citation>
    <scope>NUCLEOTIDE SEQUENCE [LARGE SCALE GENOMIC DNA]</scope>
    <source>
        <strain evidence="4 5">DSM 13175</strain>
    </source>
</reference>
<gene>
    <name evidence="4" type="ORF">CLV38_10925</name>
</gene>
<dbReference type="PANTHER" id="PTHR43793">
    <property type="entry name" value="FAD SYNTHASE"/>
    <property type="match status" value="1"/>
</dbReference>
<dbReference type="InterPro" id="IPR014729">
    <property type="entry name" value="Rossmann-like_a/b/a_fold"/>
</dbReference>
<evidence type="ECO:0000259" key="3">
    <source>
        <dbReference type="Pfam" id="PF01467"/>
    </source>
</evidence>
<comment type="caution">
    <text evidence="4">The sequence shown here is derived from an EMBL/GenBank/DDBJ whole genome shotgun (WGS) entry which is preliminary data.</text>
</comment>
<dbReference type="InterPro" id="IPR004821">
    <property type="entry name" value="Cyt_trans-like"/>
</dbReference>
<feature type="domain" description="Cytidyltransferase-like" evidence="3">
    <location>
        <begin position="8"/>
        <end position="132"/>
    </location>
</feature>
<protein>
    <submittedName>
        <fullName evidence="4">Glycerol-3-phosphate cytidylyltransferase</fullName>
    </submittedName>
</protein>
<dbReference type="AlphaFoldDB" id="A0A2T0W7P6"/>
<dbReference type="SUPFAM" id="SSF52374">
    <property type="entry name" value="Nucleotidylyl transferase"/>
    <property type="match status" value="1"/>
</dbReference>
<dbReference type="InterPro" id="IPR050385">
    <property type="entry name" value="Archaeal_FAD_synthase"/>
</dbReference>
<keyword evidence="2 4" id="KW-0548">Nucleotidyltransferase</keyword>
<dbReference type="Proteomes" id="UP000238205">
    <property type="component" value="Unassembled WGS sequence"/>
</dbReference>
<evidence type="ECO:0000256" key="2">
    <source>
        <dbReference type="ARBA" id="ARBA00022695"/>
    </source>
</evidence>
<dbReference type="Pfam" id="PF01467">
    <property type="entry name" value="CTP_transf_like"/>
    <property type="match status" value="1"/>
</dbReference>
<name>A0A2T0W7P6_9LACT</name>
<dbReference type="OrthoDB" id="9802794at2"/>
<organism evidence="4 5">
    <name type="scientific">Alkalibacterium olivapovliticus</name>
    <dbReference type="NCBI Taxonomy" id="99907"/>
    <lineage>
        <taxon>Bacteria</taxon>
        <taxon>Bacillati</taxon>
        <taxon>Bacillota</taxon>
        <taxon>Bacilli</taxon>
        <taxon>Lactobacillales</taxon>
        <taxon>Carnobacteriaceae</taxon>
        <taxon>Alkalibacterium</taxon>
    </lineage>
</organism>
<dbReference type="EMBL" id="PVTO01000009">
    <property type="protein sequence ID" value="PRY82696.1"/>
    <property type="molecule type" value="Genomic_DNA"/>
</dbReference>
<keyword evidence="1 4" id="KW-0808">Transferase</keyword>
<dbReference type="PANTHER" id="PTHR43793:SF1">
    <property type="entry name" value="FAD SYNTHASE"/>
    <property type="match status" value="1"/>
</dbReference>
<dbReference type="RefSeq" id="WP_106192746.1">
    <property type="nucleotide sequence ID" value="NZ_PVTO01000009.1"/>
</dbReference>
<evidence type="ECO:0000313" key="4">
    <source>
        <dbReference type="EMBL" id="PRY82696.1"/>
    </source>
</evidence>
<accession>A0A2T0W7P6</accession>
<keyword evidence="5" id="KW-1185">Reference proteome</keyword>
<sequence length="144" mass="16528">MKKYKIGYTTGVYDMFHIGHLNILKNAKSQCDYLIVGVTTDELVSYKNKQAIIPHDERMAIVEAIRYVDKVVAQEDMDKMAAWEAHKFDVMFVGSDWQGTEKWNKFEKEFAEVGTDIVYFPYTKGTSSTKLRGVLEEILTGSNK</sequence>
<dbReference type="GO" id="GO:0016779">
    <property type="term" value="F:nucleotidyltransferase activity"/>
    <property type="evidence" value="ECO:0007669"/>
    <property type="project" value="UniProtKB-KW"/>
</dbReference>
<evidence type="ECO:0000256" key="1">
    <source>
        <dbReference type="ARBA" id="ARBA00022679"/>
    </source>
</evidence>
<dbReference type="Gene3D" id="3.40.50.620">
    <property type="entry name" value="HUPs"/>
    <property type="match status" value="1"/>
</dbReference>
<proteinExistence type="predicted"/>